<dbReference type="EMBL" id="CP097218">
    <property type="protein sequence ID" value="UQN30513.1"/>
    <property type="molecule type" value="Genomic_DNA"/>
</dbReference>
<evidence type="ECO:0000313" key="2">
    <source>
        <dbReference type="Proteomes" id="UP001055868"/>
    </source>
</evidence>
<gene>
    <name evidence="1" type="ORF">M4486_04170</name>
</gene>
<sequence>MQHQLAQNKRTTGTSWLRTFSCPGLGDRLETNPRAGEPVVRGAYLRPHLEIQSH</sequence>
<dbReference type="RefSeq" id="WP_249479869.1">
    <property type="nucleotide sequence ID" value="NZ_CP097218.1"/>
</dbReference>
<accession>A0ABY4N7H7</accession>
<organism evidence="1 2">
    <name type="scientific">Brachybacterium kimchii</name>
    <dbReference type="NCBI Taxonomy" id="2942909"/>
    <lineage>
        <taxon>Bacteria</taxon>
        <taxon>Bacillati</taxon>
        <taxon>Actinomycetota</taxon>
        <taxon>Actinomycetes</taxon>
        <taxon>Micrococcales</taxon>
        <taxon>Dermabacteraceae</taxon>
        <taxon>Brachybacterium</taxon>
    </lineage>
</organism>
<reference evidence="1" key="1">
    <citation type="submission" date="2022-05" db="EMBL/GenBank/DDBJ databases">
        <title>Genomic analysis of Brachybacterium sp. CBA3104.</title>
        <authorList>
            <person name="Roh S.W."/>
            <person name="Kim Y.B."/>
            <person name="Kim Y."/>
        </authorList>
    </citation>
    <scope>NUCLEOTIDE SEQUENCE</scope>
    <source>
        <strain evidence="1">CBA3104</strain>
    </source>
</reference>
<evidence type="ECO:0000313" key="1">
    <source>
        <dbReference type="EMBL" id="UQN30513.1"/>
    </source>
</evidence>
<proteinExistence type="predicted"/>
<keyword evidence="2" id="KW-1185">Reference proteome</keyword>
<name>A0ABY4N7H7_9MICO</name>
<dbReference type="Proteomes" id="UP001055868">
    <property type="component" value="Chromosome"/>
</dbReference>
<protein>
    <submittedName>
        <fullName evidence="1">Uncharacterized protein</fullName>
    </submittedName>
</protein>